<organism evidence="9 10">
    <name type="scientific">Limnofasciculus baicalensis BBK-W-15</name>
    <dbReference type="NCBI Taxonomy" id="2699891"/>
    <lineage>
        <taxon>Bacteria</taxon>
        <taxon>Bacillati</taxon>
        <taxon>Cyanobacteriota</taxon>
        <taxon>Cyanophyceae</taxon>
        <taxon>Coleofasciculales</taxon>
        <taxon>Coleofasciculaceae</taxon>
        <taxon>Limnofasciculus</taxon>
        <taxon>Limnofasciculus baicalensis</taxon>
    </lineage>
</organism>
<dbReference type="SMART" id="SM00387">
    <property type="entry name" value="HATPase_c"/>
    <property type="match status" value="1"/>
</dbReference>
<dbReference type="InterPro" id="IPR005467">
    <property type="entry name" value="His_kinase_dom"/>
</dbReference>
<dbReference type="EMBL" id="JAMZMM010000043">
    <property type="protein sequence ID" value="MCP2728187.1"/>
    <property type="molecule type" value="Genomic_DNA"/>
</dbReference>
<dbReference type="EC" id="2.7.13.3" evidence="2"/>
<dbReference type="Pfam" id="PF02518">
    <property type="entry name" value="HATPase_c"/>
    <property type="match status" value="1"/>
</dbReference>
<dbReference type="SUPFAM" id="SSF52172">
    <property type="entry name" value="CheY-like"/>
    <property type="match status" value="1"/>
</dbReference>
<accession>A0AAE3GQG7</accession>
<dbReference type="PRINTS" id="PR00344">
    <property type="entry name" value="BCTRLSENSOR"/>
</dbReference>
<dbReference type="GO" id="GO:0000155">
    <property type="term" value="F:phosphorelay sensor kinase activity"/>
    <property type="evidence" value="ECO:0007669"/>
    <property type="project" value="InterPro"/>
</dbReference>
<dbReference type="PANTHER" id="PTHR43547:SF2">
    <property type="entry name" value="HYBRID SIGNAL TRANSDUCTION HISTIDINE KINASE C"/>
    <property type="match status" value="1"/>
</dbReference>
<dbReference type="SUPFAM" id="SSF55874">
    <property type="entry name" value="ATPase domain of HSP90 chaperone/DNA topoisomerase II/histidine kinase"/>
    <property type="match status" value="1"/>
</dbReference>
<dbReference type="Gene3D" id="3.30.565.10">
    <property type="entry name" value="Histidine kinase-like ATPase, C-terminal domain"/>
    <property type="match status" value="1"/>
</dbReference>
<dbReference type="Gene3D" id="1.10.287.130">
    <property type="match status" value="1"/>
</dbReference>
<evidence type="ECO:0000256" key="3">
    <source>
        <dbReference type="ARBA" id="ARBA00022553"/>
    </source>
</evidence>
<dbReference type="InterPro" id="IPR003594">
    <property type="entry name" value="HATPase_dom"/>
</dbReference>
<evidence type="ECO:0000256" key="6">
    <source>
        <dbReference type="PROSITE-ProRule" id="PRU00169"/>
    </source>
</evidence>
<evidence type="ECO:0000259" key="8">
    <source>
        <dbReference type="PROSITE" id="PS50110"/>
    </source>
</evidence>
<dbReference type="RefSeq" id="WP_254010988.1">
    <property type="nucleotide sequence ID" value="NZ_JAMZMM010000043.1"/>
</dbReference>
<evidence type="ECO:0000256" key="4">
    <source>
        <dbReference type="ARBA" id="ARBA00022777"/>
    </source>
</evidence>
<dbReference type="SUPFAM" id="SSF47384">
    <property type="entry name" value="Homodimeric domain of signal transducing histidine kinase"/>
    <property type="match status" value="1"/>
</dbReference>
<dbReference type="InterPro" id="IPR011006">
    <property type="entry name" value="CheY-like_superfamily"/>
</dbReference>
<feature type="domain" description="Histidine kinase" evidence="7">
    <location>
        <begin position="143"/>
        <end position="364"/>
    </location>
</feature>
<sequence>MKKILIIEDETDLRESLAEIIAMHNFKTITAENGIEGLEQIEEELPDLVLCDVDMPGIDGYGVLEVLRQNPKTMTIPLIFITGKNEWDDMRMGMKLGADDYLTKPFTGTDLLNAITVRLERKAAVEKQAQQKLDDLRSQIAMTLPHELNTPLNGILGMTAILVEELDILEPEETLEMLNSIQTSAKRLYRLTQNCLVYAQLELIATDPKRREALLSLPGSCYPKTAIAEVANNIAKEANREGDLKLNLLNTEVKISEPHCKKIAEEIIDNAFKFSVAGTPIEVIGKITNGLFKFYVSDRGRGMNPEQIASVGAYTQFDRKLYQQQGSGLGLVIAKRMTQLHGGDLSIESIPGVQTTVKVILPNN</sequence>
<evidence type="ECO:0000313" key="10">
    <source>
        <dbReference type="Proteomes" id="UP001204953"/>
    </source>
</evidence>
<evidence type="ECO:0000256" key="2">
    <source>
        <dbReference type="ARBA" id="ARBA00012438"/>
    </source>
</evidence>
<keyword evidence="10" id="KW-1185">Reference proteome</keyword>
<comment type="catalytic activity">
    <reaction evidence="1">
        <text>ATP + protein L-histidine = ADP + protein N-phospho-L-histidine.</text>
        <dbReference type="EC" id="2.7.13.3"/>
    </reaction>
</comment>
<dbReference type="InterPro" id="IPR036097">
    <property type="entry name" value="HisK_dim/P_sf"/>
</dbReference>
<name>A0AAE3GQG7_9CYAN</name>
<feature type="modified residue" description="4-aspartylphosphate" evidence="6">
    <location>
        <position position="52"/>
    </location>
</feature>
<dbReference type="Proteomes" id="UP001204953">
    <property type="component" value="Unassembled WGS sequence"/>
</dbReference>
<dbReference type="SMART" id="SM00388">
    <property type="entry name" value="HisKA"/>
    <property type="match status" value="1"/>
</dbReference>
<dbReference type="CDD" id="cd00075">
    <property type="entry name" value="HATPase"/>
    <property type="match status" value="1"/>
</dbReference>
<evidence type="ECO:0000256" key="1">
    <source>
        <dbReference type="ARBA" id="ARBA00000085"/>
    </source>
</evidence>
<evidence type="ECO:0000259" key="7">
    <source>
        <dbReference type="PROSITE" id="PS50109"/>
    </source>
</evidence>
<dbReference type="Pfam" id="PF00072">
    <property type="entry name" value="Response_reg"/>
    <property type="match status" value="1"/>
</dbReference>
<protein>
    <recommendedName>
        <fullName evidence="2">histidine kinase</fullName>
        <ecNumber evidence="2">2.7.13.3</ecNumber>
    </recommendedName>
</protein>
<dbReference type="PROSITE" id="PS50109">
    <property type="entry name" value="HIS_KIN"/>
    <property type="match status" value="1"/>
</dbReference>
<dbReference type="AlphaFoldDB" id="A0AAE3GQG7"/>
<evidence type="ECO:0000313" key="9">
    <source>
        <dbReference type="EMBL" id="MCP2728187.1"/>
    </source>
</evidence>
<dbReference type="InterPro" id="IPR004358">
    <property type="entry name" value="Sig_transdc_His_kin-like_C"/>
</dbReference>
<keyword evidence="5" id="KW-0902">Two-component regulatory system</keyword>
<proteinExistence type="predicted"/>
<keyword evidence="4 9" id="KW-0808">Transferase</keyword>
<dbReference type="InterPro" id="IPR003661">
    <property type="entry name" value="HisK_dim/P_dom"/>
</dbReference>
<keyword evidence="3 6" id="KW-0597">Phosphoprotein</keyword>
<comment type="caution">
    <text evidence="9">The sequence shown here is derived from an EMBL/GenBank/DDBJ whole genome shotgun (WGS) entry which is preliminary data.</text>
</comment>
<dbReference type="PANTHER" id="PTHR43547">
    <property type="entry name" value="TWO-COMPONENT HISTIDINE KINASE"/>
    <property type="match status" value="1"/>
</dbReference>
<reference evidence="9" key="1">
    <citation type="submission" date="2022-06" db="EMBL/GenBank/DDBJ databases">
        <title>New cyanobacteria of genus Symplocastrum in benthos of Lake Baikal.</title>
        <authorList>
            <person name="Sorokovikova E."/>
            <person name="Tikhonova I."/>
            <person name="Krasnopeev A."/>
            <person name="Evseev P."/>
            <person name="Gladkikh A."/>
            <person name="Belykh O."/>
        </authorList>
    </citation>
    <scope>NUCLEOTIDE SEQUENCE</scope>
    <source>
        <strain evidence="9">BBK-W-15</strain>
    </source>
</reference>
<dbReference type="Gene3D" id="3.40.50.2300">
    <property type="match status" value="1"/>
</dbReference>
<dbReference type="SMART" id="SM00448">
    <property type="entry name" value="REC"/>
    <property type="match status" value="1"/>
</dbReference>
<dbReference type="PROSITE" id="PS50110">
    <property type="entry name" value="RESPONSE_REGULATORY"/>
    <property type="match status" value="1"/>
</dbReference>
<gene>
    <name evidence="9" type="ORF">NJ959_06820</name>
</gene>
<keyword evidence="4 9" id="KW-0418">Kinase</keyword>
<dbReference type="CDD" id="cd00082">
    <property type="entry name" value="HisKA"/>
    <property type="match status" value="1"/>
</dbReference>
<evidence type="ECO:0000256" key="5">
    <source>
        <dbReference type="ARBA" id="ARBA00023012"/>
    </source>
</evidence>
<dbReference type="InterPro" id="IPR036890">
    <property type="entry name" value="HATPase_C_sf"/>
</dbReference>
<dbReference type="InterPro" id="IPR001789">
    <property type="entry name" value="Sig_transdc_resp-reg_receiver"/>
</dbReference>
<feature type="domain" description="Response regulatory" evidence="8">
    <location>
        <begin position="3"/>
        <end position="119"/>
    </location>
</feature>
<dbReference type="Pfam" id="PF00512">
    <property type="entry name" value="HisKA"/>
    <property type="match status" value="1"/>
</dbReference>